<accession>A0A813GLC6</accession>
<proteinExistence type="predicted"/>
<dbReference type="AlphaFoldDB" id="A0A813GLC6"/>
<dbReference type="Gene3D" id="3.40.50.620">
    <property type="entry name" value="HUPs"/>
    <property type="match status" value="1"/>
</dbReference>
<name>A0A813GLC6_POLGL</name>
<gene>
    <name evidence="2" type="ORF">PGLA1383_LOCUS43886</name>
</gene>
<comment type="caution">
    <text evidence="2">The sequence shown here is derived from an EMBL/GenBank/DDBJ whole genome shotgun (WGS) entry which is preliminary data.</text>
</comment>
<evidence type="ECO:0000313" key="2">
    <source>
        <dbReference type="EMBL" id="CAE8627011.1"/>
    </source>
</evidence>
<feature type="signal peptide" evidence="1">
    <location>
        <begin position="1"/>
        <end position="21"/>
    </location>
</feature>
<keyword evidence="3" id="KW-1185">Reference proteome</keyword>
<dbReference type="InterPro" id="IPR014729">
    <property type="entry name" value="Rossmann-like_a/b/a_fold"/>
</dbReference>
<feature type="chain" id="PRO_5032781263" evidence="1">
    <location>
        <begin position="22"/>
        <end position="444"/>
    </location>
</feature>
<dbReference type="Proteomes" id="UP000654075">
    <property type="component" value="Unassembled WGS sequence"/>
</dbReference>
<dbReference type="OrthoDB" id="40021at2759"/>
<reference evidence="2" key="1">
    <citation type="submission" date="2021-02" db="EMBL/GenBank/DDBJ databases">
        <authorList>
            <person name="Dougan E. K."/>
            <person name="Rhodes N."/>
            <person name="Thang M."/>
            <person name="Chan C."/>
        </authorList>
    </citation>
    <scope>NUCLEOTIDE SEQUENCE</scope>
</reference>
<evidence type="ECO:0000313" key="3">
    <source>
        <dbReference type="Proteomes" id="UP000654075"/>
    </source>
</evidence>
<organism evidence="2 3">
    <name type="scientific">Polarella glacialis</name>
    <name type="common">Dinoflagellate</name>
    <dbReference type="NCBI Taxonomy" id="89957"/>
    <lineage>
        <taxon>Eukaryota</taxon>
        <taxon>Sar</taxon>
        <taxon>Alveolata</taxon>
        <taxon>Dinophyceae</taxon>
        <taxon>Suessiales</taxon>
        <taxon>Suessiaceae</taxon>
        <taxon>Polarella</taxon>
    </lineage>
</organism>
<keyword evidence="1" id="KW-0732">Signal</keyword>
<dbReference type="EMBL" id="CAJNNV010029092">
    <property type="protein sequence ID" value="CAE8627011.1"/>
    <property type="molecule type" value="Genomic_DNA"/>
</dbReference>
<protein>
    <submittedName>
        <fullName evidence="2">Uncharacterized protein</fullName>
    </submittedName>
</protein>
<sequence length="444" mass="48294">MRLSQSWPALLFGLCLPLGEGSVGSDPRECFCRYPDPENTTGAAAASGSTSACGRRGVAFVASFAVMLQKAFRRRTITNPVDEACVLDDAKGFTLHWGDWSTVDDLVVEVTCPASASCAEALGYLTPGNCSASGPQPGSGHGYDWELGDPWQVVRCPFHSESTLAANPALSEPFGTYLDGDDDTIFMSFLPNTSTEEVFPLTWSRSPNATISQVFLEVMVMSSEAVIAAKINDALLPSATYQDWHQRKRCAIISGEFDNLIVHICVMLAGPQLCSQHIYTLCMGLDGEGTNHSFIDYLMPKLRLRGVNRVPLTEELGGRLQGDETWLAEAIFQNNLRDKEHVQLGQPFMPARERVKLVRSLACVDAAIESVDEDLSVRRTLCIIHPDIFTNGGDIMSSECPEAEVCADLGIKMVDSLGEKIQSSSWLLKSAKPLADAYGAKPRS</sequence>
<evidence type="ECO:0000256" key="1">
    <source>
        <dbReference type="SAM" id="SignalP"/>
    </source>
</evidence>